<reference evidence="1" key="1">
    <citation type="submission" date="2021-06" db="EMBL/GenBank/DDBJ databases">
        <authorList>
            <person name="Kallberg Y."/>
            <person name="Tangrot J."/>
            <person name="Rosling A."/>
        </authorList>
    </citation>
    <scope>NUCLEOTIDE SEQUENCE</scope>
    <source>
        <strain evidence="1">87-6 pot B 2015</strain>
    </source>
</reference>
<accession>A0A9N9I3R8</accession>
<gene>
    <name evidence="1" type="ORF">FMOSSE_LOCUS14855</name>
</gene>
<comment type="caution">
    <text evidence="1">The sequence shown here is derived from an EMBL/GenBank/DDBJ whole genome shotgun (WGS) entry which is preliminary data.</text>
</comment>
<protein>
    <submittedName>
        <fullName evidence="1">2327_t:CDS:1</fullName>
    </submittedName>
</protein>
<evidence type="ECO:0000313" key="1">
    <source>
        <dbReference type="EMBL" id="CAG8719106.1"/>
    </source>
</evidence>
<evidence type="ECO:0000313" key="2">
    <source>
        <dbReference type="Proteomes" id="UP000789375"/>
    </source>
</evidence>
<dbReference type="Proteomes" id="UP000789375">
    <property type="component" value="Unassembled WGS sequence"/>
</dbReference>
<sequence>RFRLQIVKSQLMVECSTELMEKMNDAITTLSDTNTKLNKTKFPEYSVGIEPCPIPNNGLLDFGFNRDVQSMK</sequence>
<feature type="non-terminal residue" evidence="1">
    <location>
        <position position="72"/>
    </location>
</feature>
<dbReference type="AlphaFoldDB" id="A0A9N9I3R8"/>
<organism evidence="1 2">
    <name type="scientific">Funneliformis mosseae</name>
    <name type="common">Endomycorrhizal fungus</name>
    <name type="synonym">Glomus mosseae</name>
    <dbReference type="NCBI Taxonomy" id="27381"/>
    <lineage>
        <taxon>Eukaryota</taxon>
        <taxon>Fungi</taxon>
        <taxon>Fungi incertae sedis</taxon>
        <taxon>Mucoromycota</taxon>
        <taxon>Glomeromycotina</taxon>
        <taxon>Glomeromycetes</taxon>
        <taxon>Glomerales</taxon>
        <taxon>Glomeraceae</taxon>
        <taxon>Funneliformis</taxon>
    </lineage>
</organism>
<dbReference type="EMBL" id="CAJVPP010012876">
    <property type="protein sequence ID" value="CAG8719106.1"/>
    <property type="molecule type" value="Genomic_DNA"/>
</dbReference>
<keyword evidence="2" id="KW-1185">Reference proteome</keyword>
<name>A0A9N9I3R8_FUNMO</name>
<proteinExistence type="predicted"/>